<dbReference type="Proteomes" id="UP001597399">
    <property type="component" value="Unassembled WGS sequence"/>
</dbReference>
<comment type="caution">
    <text evidence="1">The sequence shown here is derived from an EMBL/GenBank/DDBJ whole genome shotgun (WGS) entry which is preliminary data.</text>
</comment>
<dbReference type="EMBL" id="JBHUMQ010000003">
    <property type="protein sequence ID" value="MFD2692384.1"/>
    <property type="molecule type" value="Genomic_DNA"/>
</dbReference>
<dbReference type="RefSeq" id="WP_253059353.1">
    <property type="nucleotide sequence ID" value="NZ_JAMXWM010000004.1"/>
</dbReference>
<sequence length="48" mass="5340">MGKKQGIDLGREQVAQKLLQKGMSHERISEMTGLSEEAITNKRGITKL</sequence>
<evidence type="ECO:0008006" key="3">
    <source>
        <dbReference type="Google" id="ProtNLM"/>
    </source>
</evidence>
<keyword evidence="2" id="KW-1185">Reference proteome</keyword>
<evidence type="ECO:0000313" key="2">
    <source>
        <dbReference type="Proteomes" id="UP001597399"/>
    </source>
</evidence>
<evidence type="ECO:0000313" key="1">
    <source>
        <dbReference type="EMBL" id="MFD2692384.1"/>
    </source>
</evidence>
<accession>A0ABW5S025</accession>
<proteinExistence type="predicted"/>
<organism evidence="1 2">
    <name type="scientific">Sporolactobacillus shoreicorticis</name>
    <dbReference type="NCBI Taxonomy" id="1923877"/>
    <lineage>
        <taxon>Bacteria</taxon>
        <taxon>Bacillati</taxon>
        <taxon>Bacillota</taxon>
        <taxon>Bacilli</taxon>
        <taxon>Bacillales</taxon>
        <taxon>Sporolactobacillaceae</taxon>
        <taxon>Sporolactobacillus</taxon>
    </lineage>
</organism>
<name>A0ABW5S025_9BACL</name>
<reference evidence="2" key="1">
    <citation type="journal article" date="2019" name="Int. J. Syst. Evol. Microbiol.">
        <title>The Global Catalogue of Microorganisms (GCM) 10K type strain sequencing project: providing services to taxonomists for standard genome sequencing and annotation.</title>
        <authorList>
            <consortium name="The Broad Institute Genomics Platform"/>
            <consortium name="The Broad Institute Genome Sequencing Center for Infectious Disease"/>
            <person name="Wu L."/>
            <person name="Ma J."/>
        </authorList>
    </citation>
    <scope>NUCLEOTIDE SEQUENCE [LARGE SCALE GENOMIC DNA]</scope>
    <source>
        <strain evidence="2">TISTR 2466</strain>
    </source>
</reference>
<gene>
    <name evidence="1" type="ORF">ACFSUE_01825</name>
</gene>
<protein>
    <recommendedName>
        <fullName evidence="3">Resolvase HTH domain-containing protein</fullName>
    </recommendedName>
</protein>